<sequence>DGDQSSPAPGSWQRIRFTAQSQGSRLRHVEVRYGGSSYGRSLEVLTSDLLVEQSTIGWTGGSSIYNNGGTVTVRNSALIDSSTGAQATGGQLLIENSLISGNSTGVAVSGSPVVTITNSSLADNSSYGVNNSSTTVIVQAANNWWGAASGPYHPTLNAAGQGSRVSDRVVFSPWLGAPPAGVERRYTVGGRVTLDGIGLAGVTISDGTRSTTSDASGFYLLNAVPAGTYTLTPARAGYNFTPATRAISVTDDLSGQDFSATGGPTPTPISVPTATPTGQPAPTATNTPTATRTPTNTPTATRTPTATPAPGSSIVANGSFEEPDVGSSWQTLSSGATIGAWIVEAGDVDLVGTYWQAADGNQSLDLAGGGTGSVYQDLVTQAGSTYVLRFAMSGNPDSAGLKQMEVYWGGTLLDTLTFDTTGKSHANMGWVIYTYTVTTNAPTTRLQFTGLTSNHGAVIDHVRVEGSASEAPSPTPTSVPPTATSTSTTTPTSTSVPPTANPTNTPSSTATPPSTPGSGTWQLTGSMQVSRAWHTATRLADGRVLVAGGTSGQWGSGLASAELYDPATGIWTPTGNLNQARLAHTATLLPNGKVLVAGGEGAGWLASAEIYDPATGTWSRTGNLQRGRSMHTATLLPNGNVLVAGGYGSGDLTSAELYDPATGQWTTTGSMKTARMRYPAVLLPNGTVLVAGGSQFGGGSYPTTASTEIYNPATGQWSDTGSLNTSRHHHQAVLLSNGTVLVAGGYNTLDVVSAEVYDPATGVWTFTGSLQEPHVTMGIMMVLLPNGQVLVNGGSDKAQLTSRPMSELYDPARNTWIRTDDLNVGRSAHAVVVLSNGTVLATGGYQTLHTSLASAELYQMESSPNPTATPTPTPTSTTVLPTATATTTTVPPTPTATATTVPPTPTTTTTTTTTTVPPTPTPTSAPLTYSVRGRVTSAGAGLAEVIITDGTRSATTGSDGTYLLTGVPPGTYTLTPSRSGYGFAPAARVVTVNSNLADQDFTAVEVSASNLVLNGSFEEPDVGARWQRFSAGATMGQWLIGAGDVDLVGLYWQAADGKQSLELAGDRIGSVHQDLATQPGTTYLLSFAMSGNPDRAGLKQMEVYWGGALVDTLTFDTRGQSRTAMGWVVHAYAVTASSATTRLQFTSLTSAYGPVIDQVRVEATGLQLFTVQGRVSTGGVGLAGVTIANGTHVTITDDEGRYTLNGVPPGSYTLTPARSGYTFTPATRIITLTGDLVGQDFVALPEGPGEDLVQSVTPREGPAGQTTRVTVQGTGFATTPPPAARLVGVAGSFGLTEVTAQGATSFAATVPATVPPGTYDLVVDSNGRTATLPNAFTVLAAAPAVTSVLPPSALNDVETELLVQGRNFAAGAGVRLGSTNLETTRLDGTTLLAVVPAGLTPAPYDVVVTNPGGGEAQLANAFTVVDATDATFDDLFSSSDQLWINPVLPRANEPFEVGLVVQRSGGKTTLTDVPVTFRRDSVTGPVLGSATVPFLDPPASSESTTPLSITLPSAGIVTLYAIIDPEGTLTESTTTNNVISRTMLVAVAARDQTPPVVTGITINGGVATTVVTRGITVDISAFDPSPNASGVRSVHVIEYVYNEGAQRWVPMASSGWLPYNQTPESYRWTLAPLPGMHYLQVRARDGANNISIGQARRLITYEPATDQIRRRQTRIYRYEVGAGQEFRVNLEVLSGDADLYVWSSDPQQSAWVSNLPGSANEQVIIPASQVVAGIYQVEVYGYTAAEYRLSTSLGGAPASVQALGGGLAQEKDLPVAPLVPVNALPDALVGDVPPLEAEVYRVYLPLSLR</sequence>
<evidence type="ECO:0000259" key="5">
    <source>
        <dbReference type="Pfam" id="PF04862"/>
    </source>
</evidence>
<evidence type="ECO:0000256" key="1">
    <source>
        <dbReference type="ARBA" id="ARBA00022441"/>
    </source>
</evidence>
<dbReference type="SUPFAM" id="SSF51126">
    <property type="entry name" value="Pectin lyase-like"/>
    <property type="match status" value="1"/>
</dbReference>
<dbReference type="InterPro" id="IPR006652">
    <property type="entry name" value="Kelch_1"/>
</dbReference>
<evidence type="ECO:0000256" key="3">
    <source>
        <dbReference type="ARBA" id="ARBA00022837"/>
    </source>
</evidence>
<dbReference type="Pfam" id="PF01344">
    <property type="entry name" value="Kelch_1"/>
    <property type="match status" value="4"/>
</dbReference>
<dbReference type="Gene3D" id="2.60.40.10">
    <property type="entry name" value="Immunoglobulins"/>
    <property type="match status" value="3"/>
</dbReference>
<comment type="caution">
    <text evidence="6">The sequence shown here is derived from an EMBL/GenBank/DDBJ whole genome shotgun (WGS) entry which is preliminary data.</text>
</comment>
<gene>
    <name evidence="6" type="ORF">A9Q02_10255</name>
</gene>
<dbReference type="InterPro" id="IPR015915">
    <property type="entry name" value="Kelch-typ_b-propeller"/>
</dbReference>
<feature type="region of interest" description="Disordered" evidence="4">
    <location>
        <begin position="256"/>
        <end position="328"/>
    </location>
</feature>
<dbReference type="SMART" id="SM00612">
    <property type="entry name" value="Kelch"/>
    <property type="match status" value="6"/>
</dbReference>
<dbReference type="Gene3D" id="2.60.40.1120">
    <property type="entry name" value="Carboxypeptidase-like, regulatory domain"/>
    <property type="match status" value="3"/>
</dbReference>
<protein>
    <recommendedName>
        <fullName evidence="5">DUF642 domain-containing protein</fullName>
    </recommendedName>
</protein>
<dbReference type="Gene3D" id="2.60.120.380">
    <property type="match status" value="1"/>
</dbReference>
<evidence type="ECO:0000256" key="4">
    <source>
        <dbReference type="SAM" id="MobiDB-lite"/>
    </source>
</evidence>
<feature type="region of interest" description="Disordered" evidence="4">
    <location>
        <begin position="860"/>
        <end position="928"/>
    </location>
</feature>
<dbReference type="Gene3D" id="2.60.120.260">
    <property type="entry name" value="Galactose-binding domain-like"/>
    <property type="match status" value="2"/>
</dbReference>
<evidence type="ECO:0000256" key="2">
    <source>
        <dbReference type="ARBA" id="ARBA00022737"/>
    </source>
</evidence>
<dbReference type="InterPro" id="IPR011043">
    <property type="entry name" value="Gal_Oxase/kelch_b-propeller"/>
</dbReference>
<dbReference type="InterPro" id="IPR037293">
    <property type="entry name" value="Gal_Oxidase_central_sf"/>
</dbReference>
<dbReference type="SUPFAM" id="SSF49452">
    <property type="entry name" value="Starch-binding domain-like"/>
    <property type="match status" value="3"/>
</dbReference>
<dbReference type="InterPro" id="IPR014756">
    <property type="entry name" value="Ig_E-set"/>
</dbReference>
<dbReference type="GO" id="GO:0030246">
    <property type="term" value="F:carbohydrate binding"/>
    <property type="evidence" value="ECO:0007669"/>
    <property type="project" value="InterPro"/>
</dbReference>
<dbReference type="InterPro" id="IPR027576">
    <property type="entry name" value="Choice_anch_C_dom"/>
</dbReference>
<organism evidence="6 7">
    <name type="scientific">Candidatus Chloroploca asiatica</name>
    <dbReference type="NCBI Taxonomy" id="1506545"/>
    <lineage>
        <taxon>Bacteria</taxon>
        <taxon>Bacillati</taxon>
        <taxon>Chloroflexota</taxon>
        <taxon>Chloroflexia</taxon>
        <taxon>Chloroflexales</taxon>
        <taxon>Chloroflexineae</taxon>
        <taxon>Oscillochloridaceae</taxon>
        <taxon>Candidatus Chloroploca</taxon>
    </lineage>
</organism>
<keyword evidence="2" id="KW-0677">Repeat</keyword>
<feature type="compositionally biased region" description="Low complexity" evidence="4">
    <location>
        <begin position="272"/>
        <end position="311"/>
    </location>
</feature>
<dbReference type="PANTHER" id="PTHR46344:SF27">
    <property type="entry name" value="KELCH REPEAT SUPERFAMILY PROTEIN"/>
    <property type="match status" value="1"/>
</dbReference>
<dbReference type="SUPFAM" id="SSF50965">
    <property type="entry name" value="Galactose oxidase, central domain"/>
    <property type="match status" value="2"/>
</dbReference>
<dbReference type="InterPro" id="IPR013784">
    <property type="entry name" value="Carb-bd-like_fold"/>
</dbReference>
<feature type="non-terminal residue" evidence="6">
    <location>
        <position position="1"/>
    </location>
</feature>
<dbReference type="Gene3D" id="2.120.10.80">
    <property type="entry name" value="Kelch-type beta propeller"/>
    <property type="match status" value="2"/>
</dbReference>
<keyword evidence="3" id="KW-0106">Calcium</keyword>
<dbReference type="Pfam" id="PF04862">
    <property type="entry name" value="DUF642"/>
    <property type="match status" value="2"/>
</dbReference>
<dbReference type="Pfam" id="PF13620">
    <property type="entry name" value="CarboxypepD_reg"/>
    <property type="match status" value="1"/>
</dbReference>
<dbReference type="InterPro" id="IPR006946">
    <property type="entry name" value="DGR2-like_dom"/>
</dbReference>
<name>A0A2H3LCY9_9CHLR</name>
<feature type="domain" description="DUF642" evidence="5">
    <location>
        <begin position="315"/>
        <end position="464"/>
    </location>
</feature>
<dbReference type="InterPro" id="IPR011050">
    <property type="entry name" value="Pectin_lyase_fold/virulence"/>
</dbReference>
<dbReference type="SUPFAM" id="SSF81296">
    <property type="entry name" value="E set domains"/>
    <property type="match status" value="2"/>
</dbReference>
<dbReference type="Gene3D" id="2.130.10.80">
    <property type="entry name" value="Galactose oxidase/kelch, beta-propeller"/>
    <property type="match status" value="1"/>
</dbReference>
<dbReference type="PANTHER" id="PTHR46344">
    <property type="entry name" value="OS02G0202900 PROTEIN"/>
    <property type="match status" value="1"/>
</dbReference>
<dbReference type="NCBIfam" id="TIGR04362">
    <property type="entry name" value="choice_anch_C"/>
    <property type="match status" value="2"/>
</dbReference>
<accession>A0A2H3LCY9</accession>
<dbReference type="OrthoDB" id="9805017at2"/>
<dbReference type="InterPro" id="IPR013783">
    <property type="entry name" value="Ig-like_fold"/>
</dbReference>
<proteinExistence type="predicted"/>
<feature type="domain" description="DUF642" evidence="5">
    <location>
        <begin position="1011"/>
        <end position="1161"/>
    </location>
</feature>
<dbReference type="EMBL" id="LYXE01000046">
    <property type="protein sequence ID" value="PDW00370.1"/>
    <property type="molecule type" value="Genomic_DNA"/>
</dbReference>
<dbReference type="CDD" id="cd00102">
    <property type="entry name" value="IPT"/>
    <property type="match status" value="1"/>
</dbReference>
<feature type="compositionally biased region" description="Low complexity" evidence="4">
    <location>
        <begin position="874"/>
        <end position="916"/>
    </location>
</feature>
<feature type="compositionally biased region" description="Polar residues" evidence="4">
    <location>
        <begin position="256"/>
        <end position="270"/>
    </location>
</feature>
<reference evidence="6 7" key="1">
    <citation type="submission" date="2016-05" db="EMBL/GenBank/DDBJ databases">
        <authorList>
            <person name="Lavstsen T."/>
            <person name="Jespersen J.S."/>
        </authorList>
    </citation>
    <scope>NUCLEOTIDE SEQUENCE [LARGE SCALE GENOMIC DNA]</scope>
    <source>
        <strain evidence="6 7">B7-9</strain>
    </source>
</reference>
<evidence type="ECO:0000313" key="6">
    <source>
        <dbReference type="EMBL" id="PDW00370.1"/>
    </source>
</evidence>
<feature type="region of interest" description="Disordered" evidence="4">
    <location>
        <begin position="466"/>
        <end position="523"/>
    </location>
</feature>
<dbReference type="Proteomes" id="UP000220922">
    <property type="component" value="Unassembled WGS sequence"/>
</dbReference>
<keyword evidence="1" id="KW-0880">Kelch repeat</keyword>
<keyword evidence="7" id="KW-1185">Reference proteome</keyword>
<evidence type="ECO:0000313" key="7">
    <source>
        <dbReference type="Proteomes" id="UP000220922"/>
    </source>
</evidence>
<feature type="compositionally biased region" description="Low complexity" evidence="4">
    <location>
        <begin position="480"/>
        <end position="520"/>
    </location>
</feature>